<accession>A0A078GZ46</accession>
<keyword evidence="6" id="KW-0732">Signal</keyword>
<proteinExistence type="inferred from homology"/>
<dbReference type="Pfam" id="PF00537">
    <property type="entry name" value="Toxin_3"/>
    <property type="match status" value="1"/>
</dbReference>
<dbReference type="InterPro" id="IPR003614">
    <property type="entry name" value="Knottins"/>
</dbReference>
<reference evidence="8 9" key="1">
    <citation type="journal article" date="2014" name="Science">
        <title>Plant genetics. Early allopolyploid evolution in the post-Neolithic Brassica napus oilseed genome.</title>
        <authorList>
            <person name="Chalhoub B."/>
            <person name="Denoeud F."/>
            <person name="Liu S."/>
            <person name="Parkin I.A."/>
            <person name="Tang H."/>
            <person name="Wang X."/>
            <person name="Chiquet J."/>
            <person name="Belcram H."/>
            <person name="Tong C."/>
            <person name="Samans B."/>
            <person name="Correa M."/>
            <person name="Da Silva C."/>
            <person name="Just J."/>
            <person name="Falentin C."/>
            <person name="Koh C.S."/>
            <person name="Le Clainche I."/>
            <person name="Bernard M."/>
            <person name="Bento P."/>
            <person name="Noel B."/>
            <person name="Labadie K."/>
            <person name="Alberti A."/>
            <person name="Charles M."/>
            <person name="Arnaud D."/>
            <person name="Guo H."/>
            <person name="Daviaud C."/>
            <person name="Alamery S."/>
            <person name="Jabbari K."/>
            <person name="Zhao M."/>
            <person name="Edger P.P."/>
            <person name="Chelaifa H."/>
            <person name="Tack D."/>
            <person name="Lassalle G."/>
            <person name="Mestiri I."/>
            <person name="Schnel N."/>
            <person name="Le Paslier M.C."/>
            <person name="Fan G."/>
            <person name="Renault V."/>
            <person name="Bayer P.E."/>
            <person name="Golicz A.A."/>
            <person name="Manoli S."/>
            <person name="Lee T.H."/>
            <person name="Thi V.H."/>
            <person name="Chalabi S."/>
            <person name="Hu Q."/>
            <person name="Fan C."/>
            <person name="Tollenaere R."/>
            <person name="Lu Y."/>
            <person name="Battail C."/>
            <person name="Shen J."/>
            <person name="Sidebottom C.H."/>
            <person name="Wang X."/>
            <person name="Canaguier A."/>
            <person name="Chauveau A."/>
            <person name="Berard A."/>
            <person name="Deniot G."/>
            <person name="Guan M."/>
            <person name="Liu Z."/>
            <person name="Sun F."/>
            <person name="Lim Y.P."/>
            <person name="Lyons E."/>
            <person name="Town C.D."/>
            <person name="Bancroft I."/>
            <person name="Wang X."/>
            <person name="Meng J."/>
            <person name="Ma J."/>
            <person name="Pires J.C."/>
            <person name="King G.J."/>
            <person name="Brunel D."/>
            <person name="Delourme R."/>
            <person name="Renard M."/>
            <person name="Aury J.M."/>
            <person name="Adams K.L."/>
            <person name="Batley J."/>
            <person name="Snowdon R.J."/>
            <person name="Tost J."/>
            <person name="Edwards D."/>
            <person name="Zhou Y."/>
            <person name="Hua W."/>
            <person name="Sharpe A.G."/>
            <person name="Paterson A.H."/>
            <person name="Guan C."/>
            <person name="Wincker P."/>
        </authorList>
    </citation>
    <scope>NUCLEOTIDE SEQUENCE [LARGE SCALE GENOMIC DNA]</scope>
    <source>
        <strain evidence="9">cv. Darmor-bzh</strain>
    </source>
</reference>
<gene>
    <name evidence="8" type="primary">BnaA04g25150D</name>
    <name evidence="8" type="ORF">GSBRNA2T00045113001</name>
</gene>
<evidence type="ECO:0000256" key="1">
    <source>
        <dbReference type="ARBA" id="ARBA00004613"/>
    </source>
</evidence>
<dbReference type="InterPro" id="IPR036574">
    <property type="entry name" value="Scorpion_toxin-like_sf"/>
</dbReference>
<comment type="similarity">
    <text evidence="5">Belongs to the DEFL family. Protease inhibitor I18 (RTI/MTI-2) subfamily.</text>
</comment>
<keyword evidence="9" id="KW-1185">Reference proteome</keyword>
<evidence type="ECO:0000313" key="8">
    <source>
        <dbReference type="EMBL" id="CDY30414.1"/>
    </source>
</evidence>
<protein>
    <submittedName>
        <fullName evidence="8">BnaA04g25150D protein</fullName>
    </submittedName>
</protein>
<dbReference type="GO" id="GO:0050832">
    <property type="term" value="P:defense response to fungus"/>
    <property type="evidence" value="ECO:0007669"/>
    <property type="project" value="UniProtKB-KW"/>
</dbReference>
<dbReference type="Gene3D" id="3.30.30.10">
    <property type="entry name" value="Knottin, scorpion toxin-like"/>
    <property type="match status" value="1"/>
</dbReference>
<dbReference type="OMA" id="CRHESGQ"/>
<dbReference type="GO" id="GO:0005576">
    <property type="term" value="C:extracellular region"/>
    <property type="evidence" value="ECO:0007669"/>
    <property type="project" value="UniProtKB-SubCell"/>
</dbReference>
<dbReference type="SUPFAM" id="SSF57095">
    <property type="entry name" value="Scorpion toxin-like"/>
    <property type="match status" value="1"/>
</dbReference>
<dbReference type="Gramene" id="CDY30414">
    <property type="protein sequence ID" value="CDY30414"/>
    <property type="gene ID" value="GSBRNA2T00045113001"/>
</dbReference>
<evidence type="ECO:0000256" key="4">
    <source>
        <dbReference type="ARBA" id="ARBA00022577"/>
    </source>
</evidence>
<name>A0A078GZ46_BRANA</name>
<evidence type="ECO:0000259" key="7">
    <source>
        <dbReference type="SMART" id="SM00505"/>
    </source>
</evidence>
<sequence length="96" mass="10581">MATKSISSLAAFFFLFLVIFAEMPETEAQDSECLKEYGGDVGFSFCAPKIYPTRCVRKCRADKGALGGKCTWEHGINVKCLCDFCRHESGQILSGI</sequence>
<feature type="domain" description="Knottins-like" evidence="7">
    <location>
        <begin position="32"/>
        <end position="85"/>
    </location>
</feature>
<dbReference type="GO" id="GO:0019871">
    <property type="term" value="F:sodium channel inhibitor activity"/>
    <property type="evidence" value="ECO:0007669"/>
    <property type="project" value="InterPro"/>
</dbReference>
<dbReference type="InterPro" id="IPR002061">
    <property type="entry name" value="Scorpion_toxinL/defensin"/>
</dbReference>
<dbReference type="SMART" id="SM00505">
    <property type="entry name" value="Knot1"/>
    <property type="match status" value="1"/>
</dbReference>
<evidence type="ECO:0000256" key="2">
    <source>
        <dbReference type="ARBA" id="ARBA00022525"/>
    </source>
</evidence>
<comment type="subcellular location">
    <subcellularLocation>
        <location evidence="1">Secreted</location>
    </subcellularLocation>
</comment>
<dbReference type="Proteomes" id="UP000028999">
    <property type="component" value="Unassembled WGS sequence"/>
</dbReference>
<dbReference type="PaxDb" id="3708-A0A078GZ46"/>
<evidence type="ECO:0000313" key="9">
    <source>
        <dbReference type="Proteomes" id="UP000028999"/>
    </source>
</evidence>
<feature type="chain" id="PRO_5001736465" evidence="6">
    <location>
        <begin position="29"/>
        <end position="96"/>
    </location>
</feature>
<dbReference type="AlphaFoldDB" id="A0A078GZ46"/>
<dbReference type="EMBL" id="LK032253">
    <property type="protein sequence ID" value="CDY30414.1"/>
    <property type="molecule type" value="Genomic_DNA"/>
</dbReference>
<organism evidence="8 9">
    <name type="scientific">Brassica napus</name>
    <name type="common">Rape</name>
    <dbReference type="NCBI Taxonomy" id="3708"/>
    <lineage>
        <taxon>Eukaryota</taxon>
        <taxon>Viridiplantae</taxon>
        <taxon>Streptophyta</taxon>
        <taxon>Embryophyta</taxon>
        <taxon>Tracheophyta</taxon>
        <taxon>Spermatophyta</taxon>
        <taxon>Magnoliopsida</taxon>
        <taxon>eudicotyledons</taxon>
        <taxon>Gunneridae</taxon>
        <taxon>Pentapetalae</taxon>
        <taxon>rosids</taxon>
        <taxon>malvids</taxon>
        <taxon>Brassicales</taxon>
        <taxon>Brassicaceae</taxon>
        <taxon>Brassiceae</taxon>
        <taxon>Brassica</taxon>
    </lineage>
</organism>
<keyword evidence="4" id="KW-0295">Fungicide</keyword>
<evidence type="ECO:0000256" key="3">
    <source>
        <dbReference type="ARBA" id="ARBA00022529"/>
    </source>
</evidence>
<evidence type="ECO:0000256" key="6">
    <source>
        <dbReference type="SAM" id="SignalP"/>
    </source>
</evidence>
<keyword evidence="2" id="KW-0964">Secreted</keyword>
<keyword evidence="3" id="KW-0929">Antimicrobial</keyword>
<feature type="signal peptide" evidence="6">
    <location>
        <begin position="1"/>
        <end position="28"/>
    </location>
</feature>
<dbReference type="GO" id="GO:0031640">
    <property type="term" value="P:killing of cells of another organism"/>
    <property type="evidence" value="ECO:0007669"/>
    <property type="project" value="UniProtKB-KW"/>
</dbReference>
<evidence type="ECO:0000256" key="5">
    <source>
        <dbReference type="ARBA" id="ARBA00038027"/>
    </source>
</evidence>